<dbReference type="SUPFAM" id="SSF53474">
    <property type="entry name" value="alpha/beta-Hydrolases"/>
    <property type="match status" value="1"/>
</dbReference>
<proteinExistence type="predicted"/>
<protein>
    <submittedName>
        <fullName evidence="2">Uncharacterized protein</fullName>
    </submittedName>
</protein>
<evidence type="ECO:0000313" key="3">
    <source>
        <dbReference type="Proteomes" id="UP001218412"/>
    </source>
</evidence>
<gene>
    <name evidence="2" type="ORF">JHW45_08035</name>
</gene>
<feature type="transmembrane region" description="Helical" evidence="1">
    <location>
        <begin position="45"/>
        <end position="64"/>
    </location>
</feature>
<dbReference type="EMBL" id="CP067134">
    <property type="protein sequence ID" value="WCR12257.1"/>
    <property type="molecule type" value="Genomic_DNA"/>
</dbReference>
<evidence type="ECO:0000313" key="2">
    <source>
        <dbReference type="EMBL" id="WCR12257.1"/>
    </source>
</evidence>
<dbReference type="Proteomes" id="UP001218412">
    <property type="component" value="Chromosome"/>
</dbReference>
<dbReference type="Gene3D" id="3.40.50.1820">
    <property type="entry name" value="alpha/beta hydrolase"/>
    <property type="match status" value="1"/>
</dbReference>
<organism evidence="2 3">
    <name type="scientific">Paracoccus stylophorae</name>
    <dbReference type="NCBI Taxonomy" id="659350"/>
    <lineage>
        <taxon>Bacteria</taxon>
        <taxon>Pseudomonadati</taxon>
        <taxon>Pseudomonadota</taxon>
        <taxon>Alphaproteobacteria</taxon>
        <taxon>Rhodobacterales</taxon>
        <taxon>Paracoccaceae</taxon>
        <taxon>Paracoccus</taxon>
    </lineage>
</organism>
<keyword evidence="1" id="KW-0812">Transmembrane</keyword>
<reference evidence="2 3" key="1">
    <citation type="submission" date="2021-01" db="EMBL/GenBank/DDBJ databases">
        <title>Biogeographic distribution of Paracoccus.</title>
        <authorList>
            <person name="Hollensteiner J."/>
            <person name="Leineberger J."/>
            <person name="Brinkhoff T."/>
            <person name="Daniel R."/>
        </authorList>
    </citation>
    <scope>NUCLEOTIDE SEQUENCE [LARGE SCALE GENOMIC DNA]</scope>
    <source>
        <strain evidence="2 3">LMG25392</strain>
    </source>
</reference>
<keyword evidence="1" id="KW-0472">Membrane</keyword>
<dbReference type="RefSeq" id="WP_272860363.1">
    <property type="nucleotide sequence ID" value="NZ_CP067134.1"/>
</dbReference>
<keyword evidence="1" id="KW-1133">Transmembrane helix</keyword>
<evidence type="ECO:0000256" key="1">
    <source>
        <dbReference type="SAM" id="Phobius"/>
    </source>
</evidence>
<keyword evidence="3" id="KW-1185">Reference proteome</keyword>
<name>A0ABY7SYX4_9RHOB</name>
<dbReference type="InterPro" id="IPR029058">
    <property type="entry name" value="AB_hydrolase_fold"/>
</dbReference>
<sequence>MNAVTENTASPATAHVYTSVSDMPVCTAGLVDGQYVWKGEDASRVFIFFTGAVAPAALPLSPVFQRWKWLHKFSNPVVIARDPLIQRTGNLQLAWYAGTQNGPTFDDIVAGPLRVARELSNGEICAFGSSGGGFAALMAAVRNHVDSSMAINPQTNVLRYVPQMRDKFLQLYTGGACELNQTDKERLSVCESLWRYHDKCRTHVIINIKDLLHYHSHVLPLHRMSKLMNYESMTFSCYDDAANGHNPPSQGHTLWLMQKWWPKCIAASHRKELLGMRSIRDLETA</sequence>
<accession>A0ABY7SYX4</accession>